<gene>
    <name evidence="2" type="ORF">TBK1r_39100</name>
</gene>
<reference evidence="2 3" key="1">
    <citation type="submission" date="2019-02" db="EMBL/GenBank/DDBJ databases">
        <title>Deep-cultivation of Planctomycetes and their phenomic and genomic characterization uncovers novel biology.</title>
        <authorList>
            <person name="Wiegand S."/>
            <person name="Jogler M."/>
            <person name="Boedeker C."/>
            <person name="Pinto D."/>
            <person name="Vollmers J."/>
            <person name="Rivas-Marin E."/>
            <person name="Kohn T."/>
            <person name="Peeters S.H."/>
            <person name="Heuer A."/>
            <person name="Rast P."/>
            <person name="Oberbeckmann S."/>
            <person name="Bunk B."/>
            <person name="Jeske O."/>
            <person name="Meyerdierks A."/>
            <person name="Storesund J.E."/>
            <person name="Kallscheuer N."/>
            <person name="Luecker S."/>
            <person name="Lage O.M."/>
            <person name="Pohl T."/>
            <person name="Merkel B.J."/>
            <person name="Hornburger P."/>
            <person name="Mueller R.-W."/>
            <person name="Bruemmer F."/>
            <person name="Labrenz M."/>
            <person name="Spormann A.M."/>
            <person name="Op den Camp H."/>
            <person name="Overmann J."/>
            <person name="Amann R."/>
            <person name="Jetten M.S.M."/>
            <person name="Mascher T."/>
            <person name="Medema M.H."/>
            <person name="Devos D.P."/>
            <person name="Kaster A.-K."/>
            <person name="Ovreas L."/>
            <person name="Rohde M."/>
            <person name="Galperin M.Y."/>
            <person name="Jogler C."/>
        </authorList>
    </citation>
    <scope>NUCLEOTIDE SEQUENCE [LARGE SCALE GENOMIC DNA]</scope>
    <source>
        <strain evidence="2 3">TBK1r</strain>
    </source>
</reference>
<organism evidence="2 3">
    <name type="scientific">Stieleria magnilauensis</name>
    <dbReference type="NCBI Taxonomy" id="2527963"/>
    <lineage>
        <taxon>Bacteria</taxon>
        <taxon>Pseudomonadati</taxon>
        <taxon>Planctomycetota</taxon>
        <taxon>Planctomycetia</taxon>
        <taxon>Pirellulales</taxon>
        <taxon>Pirellulaceae</taxon>
        <taxon>Stieleria</taxon>
    </lineage>
</organism>
<name>A0ABX5XSI2_9BACT</name>
<evidence type="ECO:0000256" key="1">
    <source>
        <dbReference type="SAM" id="MobiDB-lite"/>
    </source>
</evidence>
<protein>
    <submittedName>
        <fullName evidence="2">Uncharacterized protein</fullName>
    </submittedName>
</protein>
<evidence type="ECO:0000313" key="2">
    <source>
        <dbReference type="EMBL" id="QDV84958.1"/>
    </source>
</evidence>
<evidence type="ECO:0000313" key="3">
    <source>
        <dbReference type="Proteomes" id="UP000318081"/>
    </source>
</evidence>
<dbReference type="RefSeq" id="WP_145213930.1">
    <property type="nucleotide sequence ID" value="NZ_CP036432.1"/>
</dbReference>
<accession>A0ABX5XSI2</accession>
<dbReference type="Proteomes" id="UP000318081">
    <property type="component" value="Chromosome"/>
</dbReference>
<keyword evidence="3" id="KW-1185">Reference proteome</keyword>
<sequence length="138" mass="14725">MRRDQKFRDQPSLFGDPIADANGSSNGPCQSPAADARAVASNLARASHPATSKLAADTLISAGKFATDEAAAMELVEAYPGRTGYELDKIDGTNDRRISKRLGGLANKGLLRRGKRRLCGAKGSQCVTWYVVENNDGE</sequence>
<proteinExistence type="predicted"/>
<dbReference type="EMBL" id="CP036432">
    <property type="protein sequence ID" value="QDV84958.1"/>
    <property type="molecule type" value="Genomic_DNA"/>
</dbReference>
<feature type="region of interest" description="Disordered" evidence="1">
    <location>
        <begin position="1"/>
        <end position="34"/>
    </location>
</feature>